<protein>
    <recommendedName>
        <fullName evidence="6">Knottins-like domain-containing protein</fullName>
    </recommendedName>
</protein>
<dbReference type="PROSITE" id="PS00940">
    <property type="entry name" value="GAMMA_THIONIN"/>
    <property type="match status" value="1"/>
</dbReference>
<dbReference type="SUPFAM" id="SSF57095">
    <property type="entry name" value="Scorpion toxin-like"/>
    <property type="match status" value="1"/>
</dbReference>
<dbReference type="OrthoDB" id="683455at2759"/>
<evidence type="ECO:0000256" key="3">
    <source>
        <dbReference type="ARBA" id="ARBA00022729"/>
    </source>
</evidence>
<evidence type="ECO:0000256" key="2">
    <source>
        <dbReference type="ARBA" id="ARBA00022525"/>
    </source>
</evidence>
<dbReference type="InterPro" id="IPR036574">
    <property type="entry name" value="Scorpion_toxin-like_sf"/>
</dbReference>
<reference evidence="7 8" key="1">
    <citation type="journal article" date="2017" name="Nat. Commun.">
        <title>Genome assembly with in vitro proximity ligation data and whole-genome triplication in lettuce.</title>
        <authorList>
            <person name="Reyes-Chin-Wo S."/>
            <person name="Wang Z."/>
            <person name="Yang X."/>
            <person name="Kozik A."/>
            <person name="Arikit S."/>
            <person name="Song C."/>
            <person name="Xia L."/>
            <person name="Froenicke L."/>
            <person name="Lavelle D.O."/>
            <person name="Truco M.J."/>
            <person name="Xia R."/>
            <person name="Zhu S."/>
            <person name="Xu C."/>
            <person name="Xu H."/>
            <person name="Xu X."/>
            <person name="Cox K."/>
            <person name="Korf I."/>
            <person name="Meyers B.C."/>
            <person name="Michelmore R.W."/>
        </authorList>
    </citation>
    <scope>NUCLEOTIDE SEQUENCE [LARGE SCALE GENOMIC DNA]</scope>
    <source>
        <strain evidence="8">cv. Salinas</strain>
        <tissue evidence="7">Seedlings</tissue>
    </source>
</reference>
<evidence type="ECO:0000256" key="4">
    <source>
        <dbReference type="ARBA" id="ARBA00023157"/>
    </source>
</evidence>
<gene>
    <name evidence="7" type="ORF">LSAT_V11C300104310</name>
</gene>
<feature type="signal peptide" evidence="5">
    <location>
        <begin position="1"/>
        <end position="25"/>
    </location>
</feature>
<dbReference type="GO" id="GO:0005576">
    <property type="term" value="C:extracellular region"/>
    <property type="evidence" value="ECO:0007669"/>
    <property type="project" value="UniProtKB-SubCell"/>
</dbReference>
<evidence type="ECO:0000259" key="6">
    <source>
        <dbReference type="SMART" id="SM00505"/>
    </source>
</evidence>
<dbReference type="SMART" id="SM00505">
    <property type="entry name" value="Knot1"/>
    <property type="match status" value="1"/>
</dbReference>
<dbReference type="PRINTS" id="PR00288">
    <property type="entry name" value="PUROTHIONIN"/>
</dbReference>
<evidence type="ECO:0000256" key="1">
    <source>
        <dbReference type="ARBA" id="ARBA00004613"/>
    </source>
</evidence>
<proteinExistence type="predicted"/>
<dbReference type="Gene3D" id="3.30.30.10">
    <property type="entry name" value="Knottin, scorpion toxin-like"/>
    <property type="match status" value="1"/>
</dbReference>
<feature type="chain" id="PRO_5040453726" description="Knottins-like domain-containing protein" evidence="5">
    <location>
        <begin position="26"/>
        <end position="83"/>
    </location>
</feature>
<dbReference type="CDD" id="cd00107">
    <property type="entry name" value="Knot1"/>
    <property type="match status" value="1"/>
</dbReference>
<dbReference type="PANTHER" id="PTHR33147">
    <property type="entry name" value="DEFENSIN-LIKE PROTEIN 1"/>
    <property type="match status" value="1"/>
</dbReference>
<name>A0A9R1XK14_LACSA</name>
<dbReference type="Proteomes" id="UP000235145">
    <property type="component" value="Unassembled WGS sequence"/>
</dbReference>
<accession>A0A9R1XK14</accession>
<feature type="domain" description="Knottins-like" evidence="6">
    <location>
        <begin position="38"/>
        <end position="83"/>
    </location>
</feature>
<keyword evidence="3 5" id="KW-0732">Signal</keyword>
<dbReference type="EMBL" id="NBSK02000003">
    <property type="protein sequence ID" value="KAJ0215664.1"/>
    <property type="molecule type" value="Genomic_DNA"/>
</dbReference>
<dbReference type="PANTHER" id="PTHR33147:SF133">
    <property type="entry name" value="DEFENSIN-LIKE PROTEIN 6-RELATED"/>
    <property type="match status" value="1"/>
</dbReference>
<keyword evidence="4" id="KW-1015">Disulfide bond</keyword>
<keyword evidence="8" id="KW-1185">Reference proteome</keyword>
<comment type="caution">
    <text evidence="7">The sequence shown here is derived from an EMBL/GenBank/DDBJ whole genome shotgun (WGS) entry which is preliminary data.</text>
</comment>
<evidence type="ECO:0000313" key="8">
    <source>
        <dbReference type="Proteomes" id="UP000235145"/>
    </source>
</evidence>
<organism evidence="7 8">
    <name type="scientific">Lactuca sativa</name>
    <name type="common">Garden lettuce</name>
    <dbReference type="NCBI Taxonomy" id="4236"/>
    <lineage>
        <taxon>Eukaryota</taxon>
        <taxon>Viridiplantae</taxon>
        <taxon>Streptophyta</taxon>
        <taxon>Embryophyta</taxon>
        <taxon>Tracheophyta</taxon>
        <taxon>Spermatophyta</taxon>
        <taxon>Magnoliopsida</taxon>
        <taxon>eudicotyledons</taxon>
        <taxon>Gunneridae</taxon>
        <taxon>Pentapetalae</taxon>
        <taxon>asterids</taxon>
        <taxon>campanulids</taxon>
        <taxon>Asterales</taxon>
        <taxon>Asteraceae</taxon>
        <taxon>Cichorioideae</taxon>
        <taxon>Cichorieae</taxon>
        <taxon>Lactucinae</taxon>
        <taxon>Lactuca</taxon>
    </lineage>
</organism>
<dbReference type="InterPro" id="IPR003614">
    <property type="entry name" value="Knottins"/>
</dbReference>
<dbReference type="InterPro" id="IPR008176">
    <property type="entry name" value="Defensin_plant"/>
</dbReference>
<evidence type="ECO:0000256" key="5">
    <source>
        <dbReference type="SAM" id="SignalP"/>
    </source>
</evidence>
<dbReference type="GO" id="GO:0006952">
    <property type="term" value="P:defense response"/>
    <property type="evidence" value="ECO:0007669"/>
    <property type="project" value="InterPro"/>
</dbReference>
<dbReference type="AlphaFoldDB" id="A0A9R1XK14"/>
<comment type="subcellular location">
    <subcellularLocation>
        <location evidence="1">Secreted</location>
    </subcellularLocation>
</comment>
<evidence type="ECO:0000313" key="7">
    <source>
        <dbReference type="EMBL" id="KAJ0215664.1"/>
    </source>
</evidence>
<dbReference type="Pfam" id="PF00304">
    <property type="entry name" value="Gamma-thionin"/>
    <property type="match status" value="1"/>
</dbReference>
<keyword evidence="2" id="KW-0964">Secreted</keyword>
<sequence>MVKISINGVFLVLLLLLVTYEEERGGSGTMMMMAEGRTCESQSHGFKGRCVSNNNCGLVCKNEGFSGGWCRGLRGMCFCTKDC</sequence>